<dbReference type="EMBL" id="LNQE01001407">
    <property type="protein sequence ID" value="KUG18003.1"/>
    <property type="molecule type" value="Genomic_DNA"/>
</dbReference>
<evidence type="ECO:0000259" key="3">
    <source>
        <dbReference type="Pfam" id="PF13194"/>
    </source>
</evidence>
<feature type="transmembrane region" description="Helical" evidence="1">
    <location>
        <begin position="144"/>
        <end position="161"/>
    </location>
</feature>
<dbReference type="Pfam" id="PF02308">
    <property type="entry name" value="MgtC"/>
    <property type="match status" value="1"/>
</dbReference>
<dbReference type="PANTHER" id="PTHR39084">
    <property type="entry name" value="MEMBRANE PROTEIN-RELATED"/>
    <property type="match status" value="1"/>
</dbReference>
<feature type="transmembrane region" description="Helical" evidence="1">
    <location>
        <begin position="267"/>
        <end position="284"/>
    </location>
</feature>
<evidence type="ECO:0000313" key="4">
    <source>
        <dbReference type="EMBL" id="KUG18003.1"/>
    </source>
</evidence>
<dbReference type="InterPro" id="IPR049177">
    <property type="entry name" value="MgtC_SapB_SrpB_YhiD_N"/>
</dbReference>
<feature type="transmembrane region" description="Helical" evidence="1">
    <location>
        <begin position="333"/>
        <end position="353"/>
    </location>
</feature>
<evidence type="ECO:0000259" key="2">
    <source>
        <dbReference type="Pfam" id="PF02308"/>
    </source>
</evidence>
<feature type="transmembrane region" description="Helical" evidence="1">
    <location>
        <begin position="177"/>
        <end position="195"/>
    </location>
</feature>
<dbReference type="PANTHER" id="PTHR39084:SF1">
    <property type="entry name" value="DUF4010 DOMAIN-CONTAINING PROTEIN"/>
    <property type="match status" value="1"/>
</dbReference>
<feature type="transmembrane region" description="Helical" evidence="1">
    <location>
        <begin position="6"/>
        <end position="22"/>
    </location>
</feature>
<feature type="transmembrane region" description="Helical" evidence="1">
    <location>
        <begin position="112"/>
        <end position="132"/>
    </location>
</feature>
<dbReference type="Pfam" id="PF13194">
    <property type="entry name" value="DUF4010"/>
    <property type="match status" value="1"/>
</dbReference>
<feature type="transmembrane region" description="Helical" evidence="1">
    <location>
        <begin position="88"/>
        <end position="106"/>
    </location>
</feature>
<keyword evidence="1" id="KW-0472">Membrane</keyword>
<dbReference type="InterPro" id="IPR025105">
    <property type="entry name" value="DUF4010"/>
</dbReference>
<accession>A0A0W8FCA6</accession>
<proteinExistence type="predicted"/>
<evidence type="ECO:0000256" key="1">
    <source>
        <dbReference type="SAM" id="Phobius"/>
    </source>
</evidence>
<dbReference type="AlphaFoldDB" id="A0A0W8FCA6"/>
<feature type="transmembrane region" description="Helical" evidence="1">
    <location>
        <begin position="34"/>
        <end position="55"/>
    </location>
</feature>
<feature type="domain" description="DUF4010" evidence="3">
    <location>
        <begin position="182"/>
        <end position="388"/>
    </location>
</feature>
<feature type="transmembrane region" description="Helical" evidence="1">
    <location>
        <begin position="61"/>
        <end position="81"/>
    </location>
</feature>
<gene>
    <name evidence="4" type="ORF">ASZ90_012318</name>
</gene>
<keyword evidence="1" id="KW-0812">Transmembrane</keyword>
<protein>
    <submittedName>
        <fullName evidence="4">Mgtc family</fullName>
    </submittedName>
</protein>
<feature type="transmembrane region" description="Helical" evidence="1">
    <location>
        <begin position="396"/>
        <end position="413"/>
    </location>
</feature>
<feature type="transmembrane region" description="Helical" evidence="1">
    <location>
        <begin position="304"/>
        <end position="321"/>
    </location>
</feature>
<feature type="transmembrane region" description="Helical" evidence="1">
    <location>
        <begin position="365"/>
        <end position="387"/>
    </location>
</feature>
<comment type="caution">
    <text evidence="4">The sequence shown here is derived from an EMBL/GenBank/DDBJ whole genome shotgun (WGS) entry which is preliminary data.</text>
</comment>
<feature type="transmembrane region" description="Helical" evidence="1">
    <location>
        <begin position="236"/>
        <end position="260"/>
    </location>
</feature>
<keyword evidence="1" id="KW-1133">Transmembrane helix</keyword>
<feature type="transmembrane region" description="Helical" evidence="1">
    <location>
        <begin position="204"/>
        <end position="224"/>
    </location>
</feature>
<reference evidence="4" key="1">
    <citation type="journal article" date="2015" name="Proc. Natl. Acad. Sci. U.S.A.">
        <title>Networks of energetic and metabolic interactions define dynamics in microbial communities.</title>
        <authorList>
            <person name="Embree M."/>
            <person name="Liu J.K."/>
            <person name="Al-Bassam M.M."/>
            <person name="Zengler K."/>
        </authorList>
    </citation>
    <scope>NUCLEOTIDE SEQUENCE</scope>
</reference>
<sequence length="414" mass="43673">MDFVDIYPFLVAMLIGALIGTERQRRLAEEKVRGVAGLRTFILISLLGALSATLAAQYGSLFAVGALSSFIILVAVGYASAVSSLGRIDLTAAVAAVVAFVLGMLSSNPDKIALAVSLAIITTWILATRTVTHRYVEALNEADLLDTLKMGIIALVIYPILPLEAVDPWRVINLRQIWLFVILVSLIGYTGYILIRILGAERGLTLTGILGGLASSIAVTSSLAEESKINPQLLSSAVFATAIASSTVFPRVFFIAAIVNKEVLPDLFIPLLTMTAVGVALAYISHRKSPPQGGEVKVSDPFRILPALKLGSLFALVLIISRLAGLYFGDTGIYAASILSGLVDVDAITLSMATLARSTLTPSMAATSITLAVIANTLVKLGMAYLLGSREFGNRTAAILLPMALAGILSMLLI</sequence>
<organism evidence="4">
    <name type="scientific">hydrocarbon metagenome</name>
    <dbReference type="NCBI Taxonomy" id="938273"/>
    <lineage>
        <taxon>unclassified sequences</taxon>
        <taxon>metagenomes</taxon>
        <taxon>ecological metagenomes</taxon>
    </lineage>
</organism>
<name>A0A0W8FCA6_9ZZZZ</name>
<feature type="domain" description="MgtC/SapB/SrpB/YhiD N-terminal" evidence="2">
    <location>
        <begin position="10"/>
        <end position="134"/>
    </location>
</feature>